<keyword evidence="3" id="KW-0378">Hydrolase</keyword>
<dbReference type="GO" id="GO:0030288">
    <property type="term" value="C:outer membrane-bounded periplasmic space"/>
    <property type="evidence" value="ECO:0007669"/>
    <property type="project" value="TreeGrafter"/>
</dbReference>
<dbReference type="SMART" id="SM00646">
    <property type="entry name" value="Ami_3"/>
    <property type="match status" value="1"/>
</dbReference>
<sequence length="405" mass="44007">MPASKNNGLRRVFAQFASLFLFVLLFCSPVHALSKATNFGASGDSERTIVEIALDQDPDLHWFLLSGPYRLVIELPETTFAFEPRSLKPVGLVNGIRYGKAAEGRSRIILTSRKPFNVEKVDVEQDSDGEGYKLTIAVEKSTDSAFQAAMTEQASSTSAIQAQPAPDSESAKPFTVVLDPGHGGFDGGAEGVSGTNEKDITLAFAQELKARLASEPNFKVVMTRDSDEFLRLDDRVKVAQDNAADLFISIHADTIRFKGLRGATVYTGSERASDAESQALADRENLADQIGGAASAEESHEVADILFDFVRRETEDYSVHVAKDLVGELGKSVGVINNPHRHARFRVLRAPDVPSVLIELGYLSNAEDESSLRDPLWRAKAVNSIAAAVEKFAERKGIPAAQAER</sequence>
<dbReference type="CDD" id="cd02696">
    <property type="entry name" value="MurNAc-LAA"/>
    <property type="match status" value="1"/>
</dbReference>
<proteinExistence type="predicted"/>
<feature type="chain" id="PRO_5016794515" description="N-acetylmuramoyl-L-alanine amidase" evidence="4">
    <location>
        <begin position="33"/>
        <end position="405"/>
    </location>
</feature>
<gene>
    <name evidence="6" type="ORF">DY251_15530</name>
</gene>
<evidence type="ECO:0000256" key="4">
    <source>
        <dbReference type="SAM" id="SignalP"/>
    </source>
</evidence>
<comment type="caution">
    <text evidence="6">The sequence shown here is derived from an EMBL/GenBank/DDBJ whole genome shotgun (WGS) entry which is preliminary data.</text>
</comment>
<evidence type="ECO:0000256" key="3">
    <source>
        <dbReference type="ARBA" id="ARBA00022801"/>
    </source>
</evidence>
<name>A0A371XBQ1_9HYPH</name>
<dbReference type="Gene3D" id="2.60.40.3500">
    <property type="match status" value="1"/>
</dbReference>
<dbReference type="InterPro" id="IPR021731">
    <property type="entry name" value="AMIN_dom"/>
</dbReference>
<keyword evidence="7" id="KW-1185">Reference proteome</keyword>
<dbReference type="GO" id="GO:0008745">
    <property type="term" value="F:N-acetylmuramoyl-L-alanine amidase activity"/>
    <property type="evidence" value="ECO:0007669"/>
    <property type="project" value="UniProtKB-EC"/>
</dbReference>
<protein>
    <recommendedName>
        <fullName evidence="2">N-acetylmuramoyl-L-alanine amidase</fullName>
        <ecNumber evidence="2">3.5.1.28</ecNumber>
    </recommendedName>
</protein>
<dbReference type="PANTHER" id="PTHR30404:SF0">
    <property type="entry name" value="N-ACETYLMURAMOYL-L-ALANINE AMIDASE AMIC"/>
    <property type="match status" value="1"/>
</dbReference>
<dbReference type="SUPFAM" id="SSF53187">
    <property type="entry name" value="Zn-dependent exopeptidases"/>
    <property type="match status" value="1"/>
</dbReference>
<evidence type="ECO:0000313" key="6">
    <source>
        <dbReference type="EMBL" id="RFC66653.1"/>
    </source>
</evidence>
<dbReference type="RefSeq" id="WP_116624829.1">
    <property type="nucleotide sequence ID" value="NZ_QURN01000012.1"/>
</dbReference>
<dbReference type="EMBL" id="QURN01000012">
    <property type="protein sequence ID" value="RFC66653.1"/>
    <property type="molecule type" value="Genomic_DNA"/>
</dbReference>
<dbReference type="Gene3D" id="3.40.630.40">
    <property type="entry name" value="Zn-dependent exopeptidases"/>
    <property type="match status" value="1"/>
</dbReference>
<organism evidence="6 7">
    <name type="scientific">Mesorhizobium denitrificans</name>
    <dbReference type="NCBI Taxonomy" id="2294114"/>
    <lineage>
        <taxon>Bacteria</taxon>
        <taxon>Pseudomonadati</taxon>
        <taxon>Pseudomonadota</taxon>
        <taxon>Alphaproteobacteria</taxon>
        <taxon>Hyphomicrobiales</taxon>
        <taxon>Phyllobacteriaceae</taxon>
        <taxon>Mesorhizobium</taxon>
    </lineage>
</organism>
<dbReference type="InterPro" id="IPR002508">
    <property type="entry name" value="MurNAc-LAA_cat"/>
</dbReference>
<dbReference type="Pfam" id="PF01520">
    <property type="entry name" value="Amidase_3"/>
    <property type="match status" value="1"/>
</dbReference>
<dbReference type="EC" id="3.5.1.28" evidence="2"/>
<evidence type="ECO:0000256" key="2">
    <source>
        <dbReference type="ARBA" id="ARBA00011901"/>
    </source>
</evidence>
<keyword evidence="4" id="KW-0732">Signal</keyword>
<evidence type="ECO:0000256" key="1">
    <source>
        <dbReference type="ARBA" id="ARBA00001561"/>
    </source>
</evidence>
<dbReference type="AlphaFoldDB" id="A0A371XBQ1"/>
<dbReference type="InterPro" id="IPR050695">
    <property type="entry name" value="N-acetylmuramoyl_amidase_3"/>
</dbReference>
<evidence type="ECO:0000259" key="5">
    <source>
        <dbReference type="SMART" id="SM00646"/>
    </source>
</evidence>
<feature type="signal peptide" evidence="4">
    <location>
        <begin position="1"/>
        <end position="32"/>
    </location>
</feature>
<dbReference type="GO" id="GO:0009253">
    <property type="term" value="P:peptidoglycan catabolic process"/>
    <property type="evidence" value="ECO:0007669"/>
    <property type="project" value="InterPro"/>
</dbReference>
<feature type="domain" description="MurNAc-LAA" evidence="5">
    <location>
        <begin position="236"/>
        <end position="390"/>
    </location>
</feature>
<dbReference type="PANTHER" id="PTHR30404">
    <property type="entry name" value="N-ACETYLMURAMOYL-L-ALANINE AMIDASE"/>
    <property type="match status" value="1"/>
</dbReference>
<reference evidence="7" key="1">
    <citation type="submission" date="2018-08" db="EMBL/GenBank/DDBJ databases">
        <authorList>
            <person name="Im W.T."/>
        </authorList>
    </citation>
    <scope>NUCLEOTIDE SEQUENCE [LARGE SCALE GENOMIC DNA]</scope>
    <source>
        <strain evidence="7">LA-28</strain>
    </source>
</reference>
<dbReference type="Proteomes" id="UP000262379">
    <property type="component" value="Unassembled WGS sequence"/>
</dbReference>
<evidence type="ECO:0000313" key="7">
    <source>
        <dbReference type="Proteomes" id="UP000262379"/>
    </source>
</evidence>
<dbReference type="Pfam" id="PF11741">
    <property type="entry name" value="AMIN"/>
    <property type="match status" value="1"/>
</dbReference>
<accession>A0A371XBQ1</accession>
<comment type="catalytic activity">
    <reaction evidence="1">
        <text>Hydrolyzes the link between N-acetylmuramoyl residues and L-amino acid residues in certain cell-wall glycopeptides.</text>
        <dbReference type="EC" id="3.5.1.28"/>
    </reaction>
</comment>